<comment type="caution">
    <text evidence="1">The sequence shown here is derived from an EMBL/GenBank/DDBJ whole genome shotgun (WGS) entry which is preliminary data.</text>
</comment>
<accession>A0A8H6LS96</accession>
<dbReference type="Proteomes" id="UP000521943">
    <property type="component" value="Unassembled WGS sequence"/>
</dbReference>
<protein>
    <submittedName>
        <fullName evidence="1">Uncharacterized protein</fullName>
    </submittedName>
</protein>
<evidence type="ECO:0000313" key="2">
    <source>
        <dbReference type="Proteomes" id="UP000521943"/>
    </source>
</evidence>
<name>A0A8H6LS96_9AGAR</name>
<gene>
    <name evidence="1" type="ORF">DFP72DRAFT_861401</name>
</gene>
<dbReference type="AlphaFoldDB" id="A0A8H6LS96"/>
<keyword evidence="2" id="KW-1185">Reference proteome</keyword>
<dbReference type="EMBL" id="JACGCI010000214">
    <property type="protein sequence ID" value="KAF6741858.1"/>
    <property type="molecule type" value="Genomic_DNA"/>
</dbReference>
<organism evidence="1 2">
    <name type="scientific">Ephemerocybe angulata</name>
    <dbReference type="NCBI Taxonomy" id="980116"/>
    <lineage>
        <taxon>Eukaryota</taxon>
        <taxon>Fungi</taxon>
        <taxon>Dikarya</taxon>
        <taxon>Basidiomycota</taxon>
        <taxon>Agaricomycotina</taxon>
        <taxon>Agaricomycetes</taxon>
        <taxon>Agaricomycetidae</taxon>
        <taxon>Agaricales</taxon>
        <taxon>Agaricineae</taxon>
        <taxon>Psathyrellaceae</taxon>
        <taxon>Ephemerocybe</taxon>
    </lineage>
</organism>
<evidence type="ECO:0000313" key="1">
    <source>
        <dbReference type="EMBL" id="KAF6741858.1"/>
    </source>
</evidence>
<reference evidence="1 2" key="1">
    <citation type="submission" date="2020-07" db="EMBL/GenBank/DDBJ databases">
        <title>Comparative genomics of pyrophilous fungi reveals a link between fire events and developmental genes.</title>
        <authorList>
            <consortium name="DOE Joint Genome Institute"/>
            <person name="Steindorff A.S."/>
            <person name="Carver A."/>
            <person name="Calhoun S."/>
            <person name="Stillman K."/>
            <person name="Liu H."/>
            <person name="Lipzen A."/>
            <person name="Pangilinan J."/>
            <person name="Labutti K."/>
            <person name="Bruns T.D."/>
            <person name="Grigoriev I.V."/>
        </authorList>
    </citation>
    <scope>NUCLEOTIDE SEQUENCE [LARGE SCALE GENOMIC DNA]</scope>
    <source>
        <strain evidence="1 2">CBS 144469</strain>
    </source>
</reference>
<proteinExistence type="predicted"/>
<sequence length="284" mass="31924">MAVAWEWLVVSSQSELEGLLEAAKRTQLDVVSEIQVNPKDLRALTAHLPNVQALGHCRHCVACPELRELHLSALVLDRRVMKAAPIIRFPKLKHLSLGKTCNLNSTLNTLDYDTFRSLLQILAEKNVMLSLAHFDILQDVADWNTLIDFLRTYGSALLSLTWGSTNPTVHDTHWSIHILDFTPLITNVTFMVEEFYDEYTIAMEHPALSIINIVVPEDAVLCHPPSVQAIVEAVFQHFSLSGKHFPMLEAVTVLELNKESPMKWKQGTGSELEVKGIAVKFLKL</sequence>